<sequence>MSSKAFVDIGSAIQTYVHSIINLDWCYVLIKKTSKVIELYRHPVKSFTSERLDQLEVSNGKVEGDRVLAFRFADKGAPDDFSWQKKHNFVALVNTPGISRLEMRFDP</sequence>
<protein>
    <submittedName>
        <fullName evidence="1">Uncharacterized protein</fullName>
    </submittedName>
</protein>
<dbReference type="EMBL" id="UINC01158934">
    <property type="protein sequence ID" value="SVD56746.1"/>
    <property type="molecule type" value="Genomic_DNA"/>
</dbReference>
<accession>A0A382WCW1</accession>
<dbReference type="AlphaFoldDB" id="A0A382WCW1"/>
<proteinExistence type="predicted"/>
<reference evidence="1" key="1">
    <citation type="submission" date="2018-05" db="EMBL/GenBank/DDBJ databases">
        <authorList>
            <person name="Lanie J.A."/>
            <person name="Ng W.-L."/>
            <person name="Kazmierczak K.M."/>
            <person name="Andrzejewski T.M."/>
            <person name="Davidsen T.M."/>
            <person name="Wayne K.J."/>
            <person name="Tettelin H."/>
            <person name="Glass J.I."/>
            <person name="Rusch D."/>
            <person name="Podicherti R."/>
            <person name="Tsui H.-C.T."/>
            <person name="Winkler M.E."/>
        </authorList>
    </citation>
    <scope>NUCLEOTIDE SEQUENCE</scope>
</reference>
<gene>
    <name evidence="1" type="ORF">METZ01_LOCUS409600</name>
</gene>
<evidence type="ECO:0000313" key="1">
    <source>
        <dbReference type="EMBL" id="SVD56746.1"/>
    </source>
</evidence>
<feature type="non-terminal residue" evidence="1">
    <location>
        <position position="107"/>
    </location>
</feature>
<organism evidence="1">
    <name type="scientific">marine metagenome</name>
    <dbReference type="NCBI Taxonomy" id="408172"/>
    <lineage>
        <taxon>unclassified sequences</taxon>
        <taxon>metagenomes</taxon>
        <taxon>ecological metagenomes</taxon>
    </lineage>
</organism>
<name>A0A382WCW1_9ZZZZ</name>